<evidence type="ECO:0000313" key="2">
    <source>
        <dbReference type="EMBL" id="KAF2804938.1"/>
    </source>
</evidence>
<keyword evidence="3" id="KW-1185">Reference proteome</keyword>
<feature type="region of interest" description="Disordered" evidence="1">
    <location>
        <begin position="156"/>
        <end position="258"/>
    </location>
</feature>
<feature type="compositionally biased region" description="Pro residues" evidence="1">
    <location>
        <begin position="246"/>
        <end position="257"/>
    </location>
</feature>
<protein>
    <submittedName>
        <fullName evidence="2 4">Uncharacterized protein</fullName>
    </submittedName>
</protein>
<dbReference type="Proteomes" id="UP000504636">
    <property type="component" value="Unplaced"/>
</dbReference>
<gene>
    <name evidence="2 4" type="ORF">BDZ99DRAFT_543920</name>
</gene>
<feature type="compositionally biased region" description="Low complexity" evidence="1">
    <location>
        <begin position="191"/>
        <end position="202"/>
    </location>
</feature>
<evidence type="ECO:0000313" key="3">
    <source>
        <dbReference type="Proteomes" id="UP000504636"/>
    </source>
</evidence>
<feature type="compositionally biased region" description="Low complexity" evidence="1">
    <location>
        <begin position="236"/>
        <end position="245"/>
    </location>
</feature>
<feature type="compositionally biased region" description="Pro residues" evidence="1">
    <location>
        <begin position="164"/>
        <end position="186"/>
    </location>
</feature>
<reference evidence="4" key="2">
    <citation type="submission" date="2020-04" db="EMBL/GenBank/DDBJ databases">
        <authorList>
            <consortium name="NCBI Genome Project"/>
        </authorList>
    </citation>
    <scope>NUCLEOTIDE SEQUENCE</scope>
    <source>
        <strain evidence="4">CBS 304.34</strain>
    </source>
</reference>
<evidence type="ECO:0000313" key="4">
    <source>
        <dbReference type="RefSeq" id="XP_033571902.1"/>
    </source>
</evidence>
<name>A0A6A6Y8R0_9PEZI</name>
<evidence type="ECO:0000256" key="1">
    <source>
        <dbReference type="SAM" id="MobiDB-lite"/>
    </source>
</evidence>
<organism evidence="2">
    <name type="scientific">Mytilinidion resinicola</name>
    <dbReference type="NCBI Taxonomy" id="574789"/>
    <lineage>
        <taxon>Eukaryota</taxon>
        <taxon>Fungi</taxon>
        <taxon>Dikarya</taxon>
        <taxon>Ascomycota</taxon>
        <taxon>Pezizomycotina</taxon>
        <taxon>Dothideomycetes</taxon>
        <taxon>Pleosporomycetidae</taxon>
        <taxon>Mytilinidiales</taxon>
        <taxon>Mytilinidiaceae</taxon>
        <taxon>Mytilinidion</taxon>
    </lineage>
</organism>
<sequence length="387" mass="41612">METGSNVVFGIEANAHPALKGNVHSALFNSGSSQSLAEPHYICTSGNFTWNATASIGMCSSCTDTTALVKKTHNLDTGDWILSLPSLYSPSDPFNITYQSYAGSPIDGQMLRIQTLVDGSDPGPIIILSMYLNVDPKQIDTGNNSYRDLNAITYTSPTALSPRPSSPTNPPSNAPPPPPPQAPPTPKKSSRPGSSAPASPATSPSPRPPNAAAATRMSTSSPLTPFPQLKHLGMGPLAPRLRPLFPRIPRPRQPPQPGLQRLLPPIRHPLLPRQHAIPLPRLLVRQLQQLGLCGSRGRAWIVRWSWWRRRMRNRMREAAGAGDGTLGARGEAWERVVHVRFGAGAVFGGGWGHWEGGGGGEGGRFGEGRWDEGYVRVRRGGARLAKG</sequence>
<accession>A0A6A6Y8R0</accession>
<dbReference type="EMBL" id="MU003711">
    <property type="protein sequence ID" value="KAF2804938.1"/>
    <property type="molecule type" value="Genomic_DNA"/>
</dbReference>
<dbReference type="RefSeq" id="XP_033571902.1">
    <property type="nucleotide sequence ID" value="XM_033726802.1"/>
</dbReference>
<dbReference type="OrthoDB" id="5376804at2759"/>
<dbReference type="PRINTS" id="PR01217">
    <property type="entry name" value="PRICHEXTENSN"/>
</dbReference>
<reference evidence="4" key="3">
    <citation type="submission" date="2025-04" db="UniProtKB">
        <authorList>
            <consortium name="RefSeq"/>
        </authorList>
    </citation>
    <scope>IDENTIFICATION</scope>
    <source>
        <strain evidence="4">CBS 304.34</strain>
    </source>
</reference>
<proteinExistence type="predicted"/>
<dbReference type="GeneID" id="54467695"/>
<dbReference type="AlphaFoldDB" id="A0A6A6Y8R0"/>
<reference evidence="2 4" key="1">
    <citation type="journal article" date="2020" name="Stud. Mycol.">
        <title>101 Dothideomycetes genomes: a test case for predicting lifestyles and emergence of pathogens.</title>
        <authorList>
            <person name="Haridas S."/>
            <person name="Albert R."/>
            <person name="Binder M."/>
            <person name="Bloem J."/>
            <person name="Labutti K."/>
            <person name="Salamov A."/>
            <person name="Andreopoulos B."/>
            <person name="Baker S."/>
            <person name="Barry K."/>
            <person name="Bills G."/>
            <person name="Bluhm B."/>
            <person name="Cannon C."/>
            <person name="Castanera R."/>
            <person name="Culley D."/>
            <person name="Daum C."/>
            <person name="Ezra D."/>
            <person name="Gonzalez J."/>
            <person name="Henrissat B."/>
            <person name="Kuo A."/>
            <person name="Liang C."/>
            <person name="Lipzen A."/>
            <person name="Lutzoni F."/>
            <person name="Magnuson J."/>
            <person name="Mondo S."/>
            <person name="Nolan M."/>
            <person name="Ohm R."/>
            <person name="Pangilinan J."/>
            <person name="Park H.-J."/>
            <person name="Ramirez L."/>
            <person name="Alfaro M."/>
            <person name="Sun H."/>
            <person name="Tritt A."/>
            <person name="Yoshinaga Y."/>
            <person name="Zwiers L.-H."/>
            <person name="Turgeon B."/>
            <person name="Goodwin S."/>
            <person name="Spatafora J."/>
            <person name="Crous P."/>
            <person name="Grigoriev I."/>
        </authorList>
    </citation>
    <scope>NUCLEOTIDE SEQUENCE</scope>
    <source>
        <strain evidence="2 4">CBS 304.34</strain>
    </source>
</reference>